<evidence type="ECO:0000256" key="1">
    <source>
        <dbReference type="ARBA" id="ARBA00007626"/>
    </source>
</evidence>
<comment type="similarity">
    <text evidence="1">Belongs to the PPR family. P subfamily.</text>
</comment>
<dbReference type="STRING" id="4097.A0A1S3ZRI2"/>
<reference evidence="4" key="1">
    <citation type="submission" date="2025-08" db="UniProtKB">
        <authorList>
            <consortium name="RefSeq"/>
        </authorList>
    </citation>
    <scope>IDENTIFICATION</scope>
</reference>
<sequence>MPSLIIYPSQQHSLFSISPLISTVQPLLNITLKPLHRTRIDFAVIKTLSLTKQSCSLYLDNKGTVNSQWQDILEAIKASSTLQNLEISRIIEQNGGFKTISDFNHLLISLVLADEFEVALKVSSLSYALAPDGNTYSIWVSLYCKKNDPETAKSILGNMLEDGFQPKVATFTTLINTFCKGGKLQKASEVFEVMGQIGCEPTIYTYNCLLKGLCFVGRVEEAYELLLNIKKSNKKPDLYTYTAVMDGFCKVGRSNEALELLEEALEMGLIPNVATYNTLFNGYFKEGRPLDGIKLLKRMKKQSCVPDHITYSTLLHGLLKWGKIRASLKIYKEMLNLDFEVDRRMMNSLLRGLCRQSRKEKELLKDAYQVFERMRSRRLVVDPIGYELVIEALCSGKELDKALESLYEVVRIGYSPKAFTFSNVIRVLCLEGKVDKAFLLINELNQQGKPLTACYLYGVALKSGVVPRNKPGVYMRGNEVFNSGSVLIPLSLCAFS</sequence>
<dbReference type="OrthoDB" id="185373at2759"/>
<dbReference type="PaxDb" id="4097-A0A1S3ZRI2"/>
<dbReference type="InterPro" id="IPR002885">
    <property type="entry name" value="PPR_rpt"/>
</dbReference>
<feature type="repeat" description="PPR" evidence="3">
    <location>
        <begin position="132"/>
        <end position="166"/>
    </location>
</feature>
<dbReference type="PANTHER" id="PTHR47936">
    <property type="entry name" value="PPR_LONG DOMAIN-CONTAINING PROTEIN"/>
    <property type="match status" value="1"/>
</dbReference>
<dbReference type="OMA" id="CNPTRTH"/>
<feature type="repeat" description="PPR" evidence="3">
    <location>
        <begin position="202"/>
        <end position="236"/>
    </location>
</feature>
<dbReference type="Pfam" id="PF01535">
    <property type="entry name" value="PPR"/>
    <property type="match status" value="2"/>
</dbReference>
<feature type="repeat" description="PPR" evidence="3">
    <location>
        <begin position="272"/>
        <end position="306"/>
    </location>
</feature>
<feature type="repeat" description="PPR" evidence="3">
    <location>
        <begin position="307"/>
        <end position="341"/>
    </location>
</feature>
<gene>
    <name evidence="4" type="primary">LOC107789786</name>
</gene>
<dbReference type="Pfam" id="PF12854">
    <property type="entry name" value="PPR_1"/>
    <property type="match status" value="1"/>
</dbReference>
<feature type="repeat" description="PPR" evidence="3">
    <location>
        <begin position="237"/>
        <end position="271"/>
    </location>
</feature>
<evidence type="ECO:0000256" key="3">
    <source>
        <dbReference type="PROSITE-ProRule" id="PRU00708"/>
    </source>
</evidence>
<dbReference type="RefSeq" id="XP_016467140.1">
    <property type="nucleotide sequence ID" value="XM_016611654.1"/>
</dbReference>
<name>A0A1S3ZRI2_TOBAC</name>
<dbReference type="SMR" id="A0A1S3ZRI2"/>
<dbReference type="AlphaFoldDB" id="A0A1S3ZRI2"/>
<dbReference type="GO" id="GO:0005737">
    <property type="term" value="C:cytoplasm"/>
    <property type="evidence" value="ECO:0000318"/>
    <property type="project" value="GO_Central"/>
</dbReference>
<dbReference type="PROSITE" id="PS51375">
    <property type="entry name" value="PPR"/>
    <property type="match status" value="7"/>
</dbReference>
<evidence type="ECO:0000313" key="4">
    <source>
        <dbReference type="RefSeq" id="XP_016467140.1"/>
    </source>
</evidence>
<dbReference type="Gene3D" id="1.25.40.10">
    <property type="entry name" value="Tetratricopeptide repeat domain"/>
    <property type="match status" value="3"/>
</dbReference>
<feature type="repeat" description="PPR" evidence="3">
    <location>
        <begin position="167"/>
        <end position="201"/>
    </location>
</feature>
<dbReference type="GO" id="GO:0006397">
    <property type="term" value="P:mRNA processing"/>
    <property type="evidence" value="ECO:0000318"/>
    <property type="project" value="GO_Central"/>
</dbReference>
<dbReference type="NCBIfam" id="TIGR00756">
    <property type="entry name" value="PPR"/>
    <property type="match status" value="6"/>
</dbReference>
<accession>A0A1S3ZRI2</accession>
<keyword evidence="2" id="KW-0677">Repeat</keyword>
<dbReference type="PANTHER" id="PTHR47936:SF3">
    <property type="entry name" value="PENTACOTRIPEPTIDE-REPEAT REGION OF PRORP DOMAIN-CONTAINING PROTEIN"/>
    <property type="match status" value="1"/>
</dbReference>
<dbReference type="GO" id="GO:0003729">
    <property type="term" value="F:mRNA binding"/>
    <property type="evidence" value="ECO:0000318"/>
    <property type="project" value="GO_Central"/>
</dbReference>
<dbReference type="Pfam" id="PF13041">
    <property type="entry name" value="PPR_2"/>
    <property type="match status" value="2"/>
</dbReference>
<proteinExistence type="inferred from homology"/>
<dbReference type="KEGG" id="nta:107789786"/>
<dbReference type="InterPro" id="IPR011990">
    <property type="entry name" value="TPR-like_helical_dom_sf"/>
</dbReference>
<evidence type="ECO:0000256" key="2">
    <source>
        <dbReference type="ARBA" id="ARBA00022737"/>
    </source>
</evidence>
<dbReference type="SUPFAM" id="SSF81901">
    <property type="entry name" value="HCP-like"/>
    <property type="match status" value="1"/>
</dbReference>
<feature type="repeat" description="PPR" evidence="3">
    <location>
        <begin position="382"/>
        <end position="416"/>
    </location>
</feature>
<protein>
    <submittedName>
        <fullName evidence="4">Pentatricopeptide repeat-containing protein At1g12775, mitochondrial-like</fullName>
    </submittedName>
</protein>
<organism evidence="4">
    <name type="scientific">Nicotiana tabacum</name>
    <name type="common">Common tobacco</name>
    <dbReference type="NCBI Taxonomy" id="4097"/>
    <lineage>
        <taxon>Eukaryota</taxon>
        <taxon>Viridiplantae</taxon>
        <taxon>Streptophyta</taxon>
        <taxon>Embryophyta</taxon>
        <taxon>Tracheophyta</taxon>
        <taxon>Spermatophyta</taxon>
        <taxon>Magnoliopsida</taxon>
        <taxon>eudicotyledons</taxon>
        <taxon>Gunneridae</taxon>
        <taxon>Pentapetalae</taxon>
        <taxon>asterids</taxon>
        <taxon>lamiids</taxon>
        <taxon>Solanales</taxon>
        <taxon>Solanaceae</taxon>
        <taxon>Nicotianoideae</taxon>
        <taxon>Nicotianeae</taxon>
        <taxon>Nicotiana</taxon>
    </lineage>
</organism>